<protein>
    <submittedName>
        <fullName evidence="1">Uncharacterized protein</fullName>
    </submittedName>
</protein>
<keyword evidence="2" id="KW-1185">Reference proteome</keyword>
<organism evidence="1 2">
    <name type="scientific">Solanum verrucosum</name>
    <dbReference type="NCBI Taxonomy" id="315347"/>
    <lineage>
        <taxon>Eukaryota</taxon>
        <taxon>Viridiplantae</taxon>
        <taxon>Streptophyta</taxon>
        <taxon>Embryophyta</taxon>
        <taxon>Tracheophyta</taxon>
        <taxon>Spermatophyta</taxon>
        <taxon>Magnoliopsida</taxon>
        <taxon>eudicotyledons</taxon>
        <taxon>Gunneridae</taxon>
        <taxon>Pentapetalae</taxon>
        <taxon>asterids</taxon>
        <taxon>lamiids</taxon>
        <taxon>Solanales</taxon>
        <taxon>Solanaceae</taxon>
        <taxon>Solanoideae</taxon>
        <taxon>Solaneae</taxon>
        <taxon>Solanum</taxon>
    </lineage>
</organism>
<sequence>MVSICIHCDSQAAIGSVGCVIYNSKSHHIRRRHNAVRQLLFSGIIIIDYINSKDNVPDPLIKCLTRDGVERLSTGIRLWSRKRHRGGNST</sequence>
<name>A0AAF1A390_SOLVR</name>
<evidence type="ECO:0000313" key="2">
    <source>
        <dbReference type="Proteomes" id="UP001234989"/>
    </source>
</evidence>
<dbReference type="EMBL" id="CP133623">
    <property type="protein sequence ID" value="WMV59538.1"/>
    <property type="molecule type" value="Genomic_DNA"/>
</dbReference>
<accession>A0AAF1A390</accession>
<proteinExistence type="predicted"/>
<reference evidence="1" key="1">
    <citation type="submission" date="2023-08" db="EMBL/GenBank/DDBJ databases">
        <title>A de novo genome assembly of Solanum verrucosum Schlechtendal, a Mexican diploid species geographically isolated from the other diploid A-genome species in potato relatives.</title>
        <authorList>
            <person name="Hosaka K."/>
        </authorList>
    </citation>
    <scope>NUCLEOTIDE SEQUENCE</scope>
    <source>
        <tissue evidence="1">Young leaves</tissue>
    </source>
</reference>
<evidence type="ECO:0000313" key="1">
    <source>
        <dbReference type="EMBL" id="WMV59538.1"/>
    </source>
</evidence>
<dbReference type="AlphaFoldDB" id="A0AAF1A390"/>
<dbReference type="Proteomes" id="UP001234989">
    <property type="component" value="Chromosome 12"/>
</dbReference>
<gene>
    <name evidence="1" type="ORF">MTR67_052923</name>
</gene>